<sequence length="102" mass="11090">MVGNKAHFDNIEEVELTSQACNMHEPVCTTGKRPTPANDKAKENAVSKKASKAANVSTDKPSHVLKAEKGQLKKGKEECPAWMVTVRVARVSVVTRMTPMQG</sequence>
<gene>
    <name evidence="2" type="ORF">HOLleu_12077</name>
</gene>
<feature type="region of interest" description="Disordered" evidence="1">
    <location>
        <begin position="28"/>
        <end position="59"/>
    </location>
</feature>
<dbReference type="Proteomes" id="UP001152320">
    <property type="component" value="Chromosome 5"/>
</dbReference>
<evidence type="ECO:0000313" key="3">
    <source>
        <dbReference type="Proteomes" id="UP001152320"/>
    </source>
</evidence>
<evidence type="ECO:0000256" key="1">
    <source>
        <dbReference type="SAM" id="MobiDB-lite"/>
    </source>
</evidence>
<protein>
    <submittedName>
        <fullName evidence="2">Uncharacterized protein</fullName>
    </submittedName>
</protein>
<dbReference type="AlphaFoldDB" id="A0A9Q1H9V2"/>
<comment type="caution">
    <text evidence="2">The sequence shown here is derived from an EMBL/GenBank/DDBJ whole genome shotgun (WGS) entry which is preliminary data.</text>
</comment>
<name>A0A9Q1H9V2_HOLLE</name>
<reference evidence="2" key="1">
    <citation type="submission" date="2021-10" db="EMBL/GenBank/DDBJ databases">
        <title>Tropical sea cucumber genome reveals ecological adaptation and Cuvierian tubules defense mechanism.</title>
        <authorList>
            <person name="Chen T."/>
        </authorList>
    </citation>
    <scope>NUCLEOTIDE SEQUENCE</scope>
    <source>
        <strain evidence="2">Nanhai2018</strain>
        <tissue evidence="2">Muscle</tissue>
    </source>
</reference>
<dbReference type="EMBL" id="JAIZAY010000005">
    <property type="protein sequence ID" value="KAJ8041292.1"/>
    <property type="molecule type" value="Genomic_DNA"/>
</dbReference>
<accession>A0A9Q1H9V2</accession>
<organism evidence="2 3">
    <name type="scientific">Holothuria leucospilota</name>
    <name type="common">Black long sea cucumber</name>
    <name type="synonym">Mertensiothuria leucospilota</name>
    <dbReference type="NCBI Taxonomy" id="206669"/>
    <lineage>
        <taxon>Eukaryota</taxon>
        <taxon>Metazoa</taxon>
        <taxon>Echinodermata</taxon>
        <taxon>Eleutherozoa</taxon>
        <taxon>Echinozoa</taxon>
        <taxon>Holothuroidea</taxon>
        <taxon>Aspidochirotacea</taxon>
        <taxon>Aspidochirotida</taxon>
        <taxon>Holothuriidae</taxon>
        <taxon>Holothuria</taxon>
    </lineage>
</organism>
<keyword evidence="3" id="KW-1185">Reference proteome</keyword>
<evidence type="ECO:0000313" key="2">
    <source>
        <dbReference type="EMBL" id="KAJ8041292.1"/>
    </source>
</evidence>
<proteinExistence type="predicted"/>